<evidence type="ECO:0000313" key="11">
    <source>
        <dbReference type="EMBL" id="CBG39999.1"/>
    </source>
</evidence>
<keyword evidence="5 10" id="KW-0443">Lipid metabolism</keyword>
<dbReference type="InterPro" id="IPR003664">
    <property type="entry name" value="FA_synthesis"/>
</dbReference>
<comment type="subcellular location">
    <subcellularLocation>
        <location evidence="10">Cytoplasm</location>
    </subcellularLocation>
    <text evidence="10">Associated with the membrane possibly through PlsY.</text>
</comment>
<evidence type="ECO:0000256" key="3">
    <source>
        <dbReference type="ARBA" id="ARBA00022516"/>
    </source>
</evidence>
<dbReference type="STRING" id="679897.HMU07420"/>
<keyword evidence="12" id="KW-1185">Reference proteome</keyword>
<dbReference type="Pfam" id="PF02504">
    <property type="entry name" value="FA_synthesis"/>
    <property type="match status" value="1"/>
</dbReference>
<dbReference type="InterPro" id="IPR012281">
    <property type="entry name" value="Phospholipid_synth_PlsX-like"/>
</dbReference>
<dbReference type="Proteomes" id="UP000001522">
    <property type="component" value="Chromosome"/>
</dbReference>
<organism evidence="11 12">
    <name type="scientific">Helicobacter mustelae (strain ATCC 43772 / CCUG 25715 / CIP 103759 / LMG 18044 / NCTC 12198 / R85-136P)</name>
    <name type="common">Campylobacter mustelae</name>
    <dbReference type="NCBI Taxonomy" id="679897"/>
    <lineage>
        <taxon>Bacteria</taxon>
        <taxon>Pseudomonadati</taxon>
        <taxon>Campylobacterota</taxon>
        <taxon>Epsilonproteobacteria</taxon>
        <taxon>Campylobacterales</taxon>
        <taxon>Helicobacteraceae</taxon>
        <taxon>Helicobacter</taxon>
    </lineage>
</organism>
<dbReference type="GO" id="GO:0006633">
    <property type="term" value="P:fatty acid biosynthetic process"/>
    <property type="evidence" value="ECO:0007669"/>
    <property type="project" value="UniProtKB-UniRule"/>
</dbReference>
<keyword evidence="4 10" id="KW-0808">Transferase</keyword>
<keyword evidence="3 10" id="KW-0444">Lipid biosynthesis</keyword>
<dbReference type="PIRSF" id="PIRSF002465">
    <property type="entry name" value="Phsphlp_syn_PlsX"/>
    <property type="match status" value="1"/>
</dbReference>
<comment type="catalytic activity">
    <reaction evidence="1 10">
        <text>a fatty acyl-[ACP] + phosphate = an acyl phosphate + holo-[ACP]</text>
        <dbReference type="Rhea" id="RHEA:42292"/>
        <dbReference type="Rhea" id="RHEA-COMP:9685"/>
        <dbReference type="Rhea" id="RHEA-COMP:14125"/>
        <dbReference type="ChEBI" id="CHEBI:43474"/>
        <dbReference type="ChEBI" id="CHEBI:59918"/>
        <dbReference type="ChEBI" id="CHEBI:64479"/>
        <dbReference type="ChEBI" id="CHEBI:138651"/>
        <dbReference type="EC" id="2.3.1.274"/>
    </reaction>
</comment>
<dbReference type="eggNOG" id="COG0416">
    <property type="taxonomic scope" value="Bacteria"/>
</dbReference>
<evidence type="ECO:0000256" key="8">
    <source>
        <dbReference type="ARBA" id="ARBA00024069"/>
    </source>
</evidence>
<comment type="subunit">
    <text evidence="9 10">Homodimer. Probably interacts with PlsY.</text>
</comment>
<reference evidence="11 12" key="1">
    <citation type="journal article" date="2010" name="BMC Genomics">
        <title>Comparative genomics and proteomics of Helicobacter mustelae, an ulcerogenic and carcinogenic gastric pathogen.</title>
        <authorList>
            <person name="O'Toole P.W."/>
            <person name="Snelling W.J."/>
            <person name="Canchaya C."/>
            <person name="Forde B.M."/>
            <person name="Hardie K.R."/>
            <person name="Josenhans C."/>
            <person name="Graham R.L.J."/>
            <person name="McMullan G."/>
            <person name="Parkhill J."/>
            <person name="Belda E."/>
            <person name="Bentley S.D."/>
        </authorList>
    </citation>
    <scope>NUCLEOTIDE SEQUENCE [LARGE SCALE GENOMIC DNA]</scope>
    <source>
        <strain evidence="12">ATCC 43772 / LMG 18044 / NCTC 12198 / 12198</strain>
    </source>
</reference>
<keyword evidence="2 10" id="KW-0963">Cytoplasm</keyword>
<dbReference type="PANTHER" id="PTHR30100">
    <property type="entry name" value="FATTY ACID/PHOSPHOLIPID SYNTHESIS PROTEIN PLSX"/>
    <property type="match status" value="1"/>
</dbReference>
<dbReference type="NCBIfam" id="TIGR00182">
    <property type="entry name" value="plsX"/>
    <property type="match status" value="1"/>
</dbReference>
<evidence type="ECO:0000313" key="12">
    <source>
        <dbReference type="Proteomes" id="UP000001522"/>
    </source>
</evidence>
<evidence type="ECO:0000256" key="7">
    <source>
        <dbReference type="ARBA" id="ARBA00023264"/>
    </source>
</evidence>
<proteinExistence type="inferred from homology"/>
<evidence type="ECO:0000256" key="5">
    <source>
        <dbReference type="ARBA" id="ARBA00023098"/>
    </source>
</evidence>
<dbReference type="GO" id="GO:0005737">
    <property type="term" value="C:cytoplasm"/>
    <property type="evidence" value="ECO:0007669"/>
    <property type="project" value="UniProtKB-SubCell"/>
</dbReference>
<evidence type="ECO:0000256" key="6">
    <source>
        <dbReference type="ARBA" id="ARBA00023209"/>
    </source>
</evidence>
<dbReference type="HAMAP" id="MF_00019">
    <property type="entry name" value="PlsX"/>
    <property type="match status" value="1"/>
</dbReference>
<keyword evidence="7 10" id="KW-1208">Phospholipid metabolism</keyword>
<dbReference type="UniPathway" id="UPA00085"/>
<comment type="pathway">
    <text evidence="10">Lipid metabolism; phospholipid metabolism.</text>
</comment>
<dbReference type="GO" id="GO:0008654">
    <property type="term" value="P:phospholipid biosynthetic process"/>
    <property type="evidence" value="ECO:0007669"/>
    <property type="project" value="UniProtKB-KW"/>
</dbReference>
<evidence type="ECO:0000256" key="4">
    <source>
        <dbReference type="ARBA" id="ARBA00022679"/>
    </source>
</evidence>
<keyword evidence="6 10" id="KW-0594">Phospholipid biosynthesis</keyword>
<evidence type="ECO:0000256" key="1">
    <source>
        <dbReference type="ARBA" id="ARBA00001232"/>
    </source>
</evidence>
<dbReference type="EC" id="2.3.1.274" evidence="8 10"/>
<gene>
    <name evidence="10 11" type="primary">plsX</name>
    <name evidence="11" type="ordered locus">HMU07420</name>
</gene>
<dbReference type="AlphaFoldDB" id="D3UHM7"/>
<dbReference type="EMBL" id="FN555004">
    <property type="protein sequence ID" value="CBG39999.1"/>
    <property type="molecule type" value="Genomic_DNA"/>
</dbReference>
<dbReference type="GO" id="GO:0043811">
    <property type="term" value="F:phosphate:acyl-[acyl carrier protein] acyltransferase activity"/>
    <property type="evidence" value="ECO:0007669"/>
    <property type="project" value="UniProtKB-UniRule"/>
</dbReference>
<dbReference type="PANTHER" id="PTHR30100:SF1">
    <property type="entry name" value="PHOSPHATE ACYLTRANSFERASE"/>
    <property type="match status" value="1"/>
</dbReference>
<accession>D3UHM7</accession>
<comment type="function">
    <text evidence="10">Catalyzes the reversible formation of acyl-phosphate (acyl-PO(4)) from acyl-[acyl-carrier-protein] (acyl-ACP). This enzyme utilizes acyl-ACP as fatty acyl donor, but not acyl-CoA.</text>
</comment>
<evidence type="ECO:0000256" key="10">
    <source>
        <dbReference type="HAMAP-Rule" id="MF_00019"/>
    </source>
</evidence>
<evidence type="ECO:0000256" key="2">
    <source>
        <dbReference type="ARBA" id="ARBA00022490"/>
    </source>
</evidence>
<name>D3UHM7_HELM1</name>
<dbReference type="KEGG" id="hms:HMU07420"/>
<dbReference type="Gene3D" id="3.40.718.10">
    <property type="entry name" value="Isopropylmalate Dehydrogenase"/>
    <property type="match status" value="1"/>
</dbReference>
<evidence type="ECO:0000256" key="9">
    <source>
        <dbReference type="ARBA" id="ARBA00046608"/>
    </source>
</evidence>
<sequence length="329" mass="35899">MIKIAIDAMGADNGVYPIVEGVREALKNKDFFAYLVGDSEQISEALKQNKSSRIEIVHCQDFIRMEEQASAAAKRKESSIYVAMEMCKEKKADALISAGHSGATMSLATLRLGRINGVSRPAICTMMPTISERPSLVLDVGANTDCKPEFLVDFALMGYEYAKSVLGYPNPRVGLLSNGEEDTKGNELVKETFKILKDYDFFKGNVEGNDIFNASVDVVVCDGYTGNIALKVSEGVASSVSYLLKKEIKKSYFSMLMASLLKGAFSSLKQKMDYAEYGGAPLLGINGNVIISHGKSNARAIECAIYQAIRTIESDVSNKIQNAMKKRLS</sequence>
<dbReference type="SUPFAM" id="SSF53659">
    <property type="entry name" value="Isocitrate/Isopropylmalate dehydrogenase-like"/>
    <property type="match status" value="1"/>
</dbReference>
<comment type="similarity">
    <text evidence="10">Belongs to the PlsX family.</text>
</comment>
<dbReference type="HOGENOM" id="CLU_039379_1_1_7"/>
<protein>
    <recommendedName>
        <fullName evidence="8 10">Phosphate acyltransferase</fullName>
        <ecNumber evidence="8 10">2.3.1.274</ecNumber>
    </recommendedName>
    <alternativeName>
        <fullName evidence="10">Acyl-ACP phosphotransacylase</fullName>
    </alternativeName>
    <alternativeName>
        <fullName evidence="10">Acyl-[acyl-carrier-protein]--phosphate acyltransferase</fullName>
    </alternativeName>
    <alternativeName>
        <fullName evidence="10">Phosphate-acyl-ACP acyltransferase</fullName>
    </alternativeName>
</protein>